<dbReference type="PANTHER" id="PTHR43155">
    <property type="entry name" value="CYCLIC DI-GMP PHOSPHODIESTERASE PA4108-RELATED"/>
    <property type="match status" value="1"/>
</dbReference>
<dbReference type="SMART" id="SM00471">
    <property type="entry name" value="HDc"/>
    <property type="match status" value="1"/>
</dbReference>
<dbReference type="Gene3D" id="1.10.3210.10">
    <property type="entry name" value="Hypothetical protein af1432"/>
    <property type="match status" value="1"/>
</dbReference>
<protein>
    <recommendedName>
        <fullName evidence="1">HD-GYP domain-containing protein</fullName>
    </recommendedName>
</protein>
<dbReference type="PROSITE" id="PS51832">
    <property type="entry name" value="HD_GYP"/>
    <property type="match status" value="1"/>
</dbReference>
<name>A0AAC9NLQ8_VIRHA</name>
<dbReference type="Proteomes" id="UP000182945">
    <property type="component" value="Chromosome"/>
</dbReference>
<evidence type="ECO:0000259" key="1">
    <source>
        <dbReference type="PROSITE" id="PS51832"/>
    </source>
</evidence>
<feature type="domain" description="HD-GYP" evidence="1">
    <location>
        <begin position="113"/>
        <end position="309"/>
    </location>
</feature>
<proteinExistence type="predicted"/>
<reference evidence="2 3" key="1">
    <citation type="submission" date="2016-11" db="EMBL/GenBank/DDBJ databases">
        <title>Complete genome sequencing of Virgibacillus halodenitrificans PDB-F2.</title>
        <authorList>
            <person name="Sun Z."/>
            <person name="Zhou Y."/>
            <person name="Li H."/>
        </authorList>
    </citation>
    <scope>NUCLEOTIDE SEQUENCE [LARGE SCALE GENOMIC DNA]</scope>
    <source>
        <strain evidence="2 3">PDB-F2</strain>
    </source>
</reference>
<gene>
    <name evidence="2" type="ORF">BME96_12375</name>
</gene>
<dbReference type="InterPro" id="IPR006675">
    <property type="entry name" value="HDIG_dom"/>
</dbReference>
<dbReference type="Pfam" id="PF13487">
    <property type="entry name" value="HD_5"/>
    <property type="match status" value="1"/>
</dbReference>
<dbReference type="InterPro" id="IPR037522">
    <property type="entry name" value="HD_GYP_dom"/>
</dbReference>
<dbReference type="AlphaFoldDB" id="A0AAC9NLQ8"/>
<dbReference type="RefSeq" id="WP_071649199.1">
    <property type="nucleotide sequence ID" value="NZ_CP017962.1"/>
</dbReference>
<dbReference type="KEGG" id="vhl:BME96_12375"/>
<dbReference type="PANTHER" id="PTHR43155:SF2">
    <property type="entry name" value="CYCLIC DI-GMP PHOSPHODIESTERASE PA4108"/>
    <property type="match status" value="1"/>
</dbReference>
<dbReference type="NCBIfam" id="TIGR00277">
    <property type="entry name" value="HDIG"/>
    <property type="match status" value="1"/>
</dbReference>
<dbReference type="CDD" id="cd00077">
    <property type="entry name" value="HDc"/>
    <property type="match status" value="1"/>
</dbReference>
<evidence type="ECO:0000313" key="3">
    <source>
        <dbReference type="Proteomes" id="UP000182945"/>
    </source>
</evidence>
<sequence>MKLVNTNLITPGEILAQTVHNDNGVVLIREGVTLTEKILARLIKQGITYLYIKDKFTNDIKAEPVISNKLRSDATKMMKDIFYEIQENGLVGRAFILDNSKKKLSIVVNQILEEIQSNKKSFSLLTDIFITDNYVFQHSLNVAIYSLAIGVELNYSSKMLTEIGIGAMLHDIGKMFISPEILNKPGRLSEEEYETMKSHTVLGFEFLRKQADLPTVVSHCAYQHHERLDGSGYPRGIKDDDIHPYGKLIGIADVFDAVTSNRVYREAMLPHEGLEILYAGAARLFDKNMVEAFKNSIIIYPNGITVLLSNKSEGIVVRQNENLCDRPVIRIMKENTYTLSIPYDLDLGKVMNVTIVDVNLDGN</sequence>
<dbReference type="InterPro" id="IPR003607">
    <property type="entry name" value="HD/PDEase_dom"/>
</dbReference>
<organism evidence="2 3">
    <name type="scientific">Virgibacillus halodenitrificans</name>
    <name type="common">Bacillus halodenitrificans</name>
    <dbReference type="NCBI Taxonomy" id="1482"/>
    <lineage>
        <taxon>Bacteria</taxon>
        <taxon>Bacillati</taxon>
        <taxon>Bacillota</taxon>
        <taxon>Bacilli</taxon>
        <taxon>Bacillales</taxon>
        <taxon>Bacillaceae</taxon>
        <taxon>Virgibacillus</taxon>
    </lineage>
</organism>
<evidence type="ECO:0000313" key="2">
    <source>
        <dbReference type="EMBL" id="APC48939.1"/>
    </source>
</evidence>
<dbReference type="SUPFAM" id="SSF109604">
    <property type="entry name" value="HD-domain/PDEase-like"/>
    <property type="match status" value="1"/>
</dbReference>
<dbReference type="EMBL" id="CP017962">
    <property type="protein sequence ID" value="APC48939.1"/>
    <property type="molecule type" value="Genomic_DNA"/>
</dbReference>
<dbReference type="GeneID" id="71515199"/>
<accession>A0AAC9NLQ8</accession>